<name>A0A7X0NP84_9ACTN</name>
<keyword evidence="2" id="KW-1185">Reference proteome</keyword>
<sequence length="38" mass="3976">MRTRHEAPASAGPGTPLLQVEYIDVTNPAAIRVTAITG</sequence>
<evidence type="ECO:0000313" key="2">
    <source>
        <dbReference type="Proteomes" id="UP000565579"/>
    </source>
</evidence>
<evidence type="ECO:0000313" key="1">
    <source>
        <dbReference type="EMBL" id="MBB6547010.1"/>
    </source>
</evidence>
<gene>
    <name evidence="1" type="ORF">HD593_001805</name>
</gene>
<accession>A0A7X0NP84</accession>
<organism evidence="1 2">
    <name type="scientific">Nonomuraea rubra</name>
    <dbReference type="NCBI Taxonomy" id="46180"/>
    <lineage>
        <taxon>Bacteria</taxon>
        <taxon>Bacillati</taxon>
        <taxon>Actinomycetota</taxon>
        <taxon>Actinomycetes</taxon>
        <taxon>Streptosporangiales</taxon>
        <taxon>Streptosporangiaceae</taxon>
        <taxon>Nonomuraea</taxon>
    </lineage>
</organism>
<protein>
    <submittedName>
        <fullName evidence="1">Uncharacterized protein</fullName>
    </submittedName>
</protein>
<reference evidence="1 2" key="1">
    <citation type="submission" date="2020-08" db="EMBL/GenBank/DDBJ databases">
        <title>Sequencing the genomes of 1000 actinobacteria strains.</title>
        <authorList>
            <person name="Klenk H.-P."/>
        </authorList>
    </citation>
    <scope>NUCLEOTIDE SEQUENCE [LARGE SCALE GENOMIC DNA]</scope>
    <source>
        <strain evidence="1 2">DSM 43768</strain>
    </source>
</reference>
<dbReference type="Proteomes" id="UP000565579">
    <property type="component" value="Unassembled WGS sequence"/>
</dbReference>
<proteinExistence type="predicted"/>
<dbReference type="AlphaFoldDB" id="A0A7X0NP84"/>
<dbReference type="EMBL" id="JACHMI010000001">
    <property type="protein sequence ID" value="MBB6547010.1"/>
    <property type="molecule type" value="Genomic_DNA"/>
</dbReference>
<comment type="caution">
    <text evidence="1">The sequence shown here is derived from an EMBL/GenBank/DDBJ whole genome shotgun (WGS) entry which is preliminary data.</text>
</comment>